<dbReference type="AlphaFoldDB" id="A0A1S3J8Z2"/>
<dbReference type="GO" id="GO:0090149">
    <property type="term" value="P:mitochondrial membrane fission"/>
    <property type="evidence" value="ECO:0007669"/>
    <property type="project" value="InterPro"/>
</dbReference>
<evidence type="ECO:0000256" key="1">
    <source>
        <dbReference type="ARBA" id="ARBA00004374"/>
    </source>
</evidence>
<dbReference type="FunCoup" id="A0A1S3J8Z2">
    <property type="interactions" value="1084"/>
</dbReference>
<organism evidence="13 14">
    <name type="scientific">Lingula anatina</name>
    <name type="common">Brachiopod</name>
    <name type="synonym">Lingula unguis</name>
    <dbReference type="NCBI Taxonomy" id="7574"/>
    <lineage>
        <taxon>Eukaryota</taxon>
        <taxon>Metazoa</taxon>
        <taxon>Spiralia</taxon>
        <taxon>Lophotrochozoa</taxon>
        <taxon>Brachiopoda</taxon>
        <taxon>Linguliformea</taxon>
        <taxon>Lingulata</taxon>
        <taxon>Lingulida</taxon>
        <taxon>Linguloidea</taxon>
        <taxon>Lingulidae</taxon>
        <taxon>Lingula</taxon>
    </lineage>
</organism>
<dbReference type="PANTHER" id="PTHR21252:SF2">
    <property type="entry name" value="MITOCHONDRIAL OUTER MEMBRANE PROTEIN SLC25A46"/>
    <property type="match status" value="1"/>
</dbReference>
<feature type="region of interest" description="Disordered" evidence="12">
    <location>
        <begin position="379"/>
        <end position="414"/>
    </location>
</feature>
<dbReference type="InterPro" id="IPR039158">
    <property type="entry name" value="SLC25A46"/>
</dbReference>
<dbReference type="GO" id="GO:0005741">
    <property type="term" value="C:mitochondrial outer membrane"/>
    <property type="evidence" value="ECO:0007669"/>
    <property type="project" value="UniProtKB-SubCell"/>
</dbReference>
<evidence type="ECO:0000313" key="14">
    <source>
        <dbReference type="RefSeq" id="XP_013406865.1"/>
    </source>
</evidence>
<dbReference type="OrthoDB" id="2403262at2759"/>
<dbReference type="GeneID" id="106171193"/>
<feature type="repeat" description="Solcar" evidence="10">
    <location>
        <begin position="274"/>
        <end position="376"/>
    </location>
</feature>
<evidence type="ECO:0000256" key="7">
    <source>
        <dbReference type="ARBA" id="ARBA00022989"/>
    </source>
</evidence>
<dbReference type="InterPro" id="IPR018108">
    <property type="entry name" value="MCP_transmembrane"/>
</dbReference>
<evidence type="ECO:0000256" key="5">
    <source>
        <dbReference type="ARBA" id="ARBA00022737"/>
    </source>
</evidence>
<dbReference type="STRING" id="7574.A0A1S3J8Z2"/>
<sequence>MMGSELRFSGVDRQHSPRRPQTFSDPNVIRRAPPYDVSSQAEILMNTQKKQQNEQLQRFAGLGVGLASVLAENVLSHPCIVLRRQCQVHHQSMNYHLTPFTLVPVIWRIQTSQSMTCLWKGIGSVFIVRGIGLASEGVLAEFTPFPKEVSRHSSLKKMAQHLLLKGLSLIITVPFAAASLVETVQSDIASERPGIFDCLKEGLARLVGVGTPHTTRILPIWKLVVPSVFLGLTHYITMAIAQYTALHTMKTEKEEEMDPRHEDQLQHAQRSIYETYFPELLASFTANLVADVMLFPLETMVNRLFMQGTRTIIDNTDNGLEVVPITTAYDGLFDCFKHIVKEEGFFGFYKGFGALCLQYMLHATILKLSSILLENIAGHSPNPQPKSRPEDPNRYQELGAGEVPGAQRSASPRY</sequence>
<evidence type="ECO:0000256" key="12">
    <source>
        <dbReference type="SAM" id="MobiDB-lite"/>
    </source>
</evidence>
<keyword evidence="4 10" id="KW-0812">Transmembrane</keyword>
<feature type="region of interest" description="Disordered" evidence="12">
    <location>
        <begin position="1"/>
        <end position="29"/>
    </location>
</feature>
<keyword evidence="7" id="KW-1133">Transmembrane helix</keyword>
<evidence type="ECO:0000256" key="10">
    <source>
        <dbReference type="PROSITE-ProRule" id="PRU00282"/>
    </source>
</evidence>
<dbReference type="OMA" id="RQCQVNH"/>
<dbReference type="Proteomes" id="UP000085678">
    <property type="component" value="Unplaced"/>
</dbReference>
<dbReference type="RefSeq" id="XP_013406865.1">
    <property type="nucleotide sequence ID" value="XM_013551411.1"/>
</dbReference>
<evidence type="ECO:0000256" key="3">
    <source>
        <dbReference type="ARBA" id="ARBA00022448"/>
    </source>
</evidence>
<keyword evidence="9 10" id="KW-0472">Membrane</keyword>
<evidence type="ECO:0000256" key="4">
    <source>
        <dbReference type="ARBA" id="ARBA00022692"/>
    </source>
</evidence>
<dbReference type="Pfam" id="PF00153">
    <property type="entry name" value="Mito_carr"/>
    <property type="match status" value="1"/>
</dbReference>
<protein>
    <submittedName>
        <fullName evidence="14">Solute carrier family 25 member 46</fullName>
    </submittedName>
</protein>
<keyword evidence="3 11" id="KW-0813">Transport</keyword>
<name>A0A1S3J8Z2_LINAN</name>
<keyword evidence="13" id="KW-1185">Reference proteome</keyword>
<dbReference type="KEGG" id="lak:106171193"/>
<dbReference type="InParanoid" id="A0A1S3J8Z2"/>
<dbReference type="InterPro" id="IPR023395">
    <property type="entry name" value="MCP_dom_sf"/>
</dbReference>
<evidence type="ECO:0000313" key="13">
    <source>
        <dbReference type="Proteomes" id="UP000085678"/>
    </source>
</evidence>
<evidence type="ECO:0000256" key="6">
    <source>
        <dbReference type="ARBA" id="ARBA00022787"/>
    </source>
</evidence>
<dbReference type="PANTHER" id="PTHR21252">
    <property type="entry name" value="TB1 PROTEIN-RELATED"/>
    <property type="match status" value="1"/>
</dbReference>
<dbReference type="PROSITE" id="PS50920">
    <property type="entry name" value="SOLCAR"/>
    <property type="match status" value="1"/>
</dbReference>
<keyword evidence="6" id="KW-1000">Mitochondrion outer membrane</keyword>
<evidence type="ECO:0000256" key="11">
    <source>
        <dbReference type="RuleBase" id="RU000488"/>
    </source>
</evidence>
<evidence type="ECO:0000256" key="9">
    <source>
        <dbReference type="ARBA" id="ARBA00023136"/>
    </source>
</evidence>
<comment type="subcellular location">
    <subcellularLocation>
        <location evidence="1">Mitochondrion outer membrane</location>
        <topology evidence="1">Multi-pass membrane protein</topology>
    </subcellularLocation>
</comment>
<gene>
    <name evidence="14" type="primary">LOC106171193</name>
</gene>
<comment type="similarity">
    <text evidence="2 11">Belongs to the mitochondrial carrier (TC 2.A.29) family.</text>
</comment>
<proteinExistence type="inferred from homology"/>
<evidence type="ECO:0000256" key="2">
    <source>
        <dbReference type="ARBA" id="ARBA00006375"/>
    </source>
</evidence>
<keyword evidence="5" id="KW-0677">Repeat</keyword>
<accession>A0A1S3J8Z2</accession>
<dbReference type="SUPFAM" id="SSF103506">
    <property type="entry name" value="Mitochondrial carrier"/>
    <property type="match status" value="1"/>
</dbReference>
<reference evidence="14" key="1">
    <citation type="submission" date="2025-08" db="UniProtKB">
        <authorList>
            <consortium name="RefSeq"/>
        </authorList>
    </citation>
    <scope>IDENTIFICATION</scope>
    <source>
        <tissue evidence="14">Gonads</tissue>
    </source>
</reference>
<keyword evidence="8" id="KW-0496">Mitochondrion</keyword>
<evidence type="ECO:0000256" key="8">
    <source>
        <dbReference type="ARBA" id="ARBA00023128"/>
    </source>
</evidence>
<dbReference type="Gene3D" id="1.50.40.10">
    <property type="entry name" value="Mitochondrial carrier domain"/>
    <property type="match status" value="1"/>
</dbReference>